<dbReference type="AlphaFoldDB" id="A0A1L3JBJ8"/>
<organism evidence="4 5">
    <name type="scientific">Sphingorhabdus lutea</name>
    <dbReference type="NCBI Taxonomy" id="1913578"/>
    <lineage>
        <taxon>Bacteria</taxon>
        <taxon>Pseudomonadati</taxon>
        <taxon>Pseudomonadota</taxon>
        <taxon>Alphaproteobacteria</taxon>
        <taxon>Sphingomonadales</taxon>
        <taxon>Sphingomonadaceae</taxon>
        <taxon>Sphingorhabdus</taxon>
    </lineage>
</organism>
<dbReference type="Gene3D" id="3.30.1950.10">
    <property type="entry name" value="wza like domain"/>
    <property type="match status" value="1"/>
</dbReference>
<dbReference type="InterPro" id="IPR049712">
    <property type="entry name" value="Poly_export"/>
</dbReference>
<evidence type="ECO:0000313" key="4">
    <source>
        <dbReference type="EMBL" id="APG62496.1"/>
    </source>
</evidence>
<dbReference type="Pfam" id="PF10531">
    <property type="entry name" value="SLBB"/>
    <property type="match status" value="1"/>
</dbReference>
<dbReference type="PANTHER" id="PTHR33619">
    <property type="entry name" value="POLYSACCHARIDE EXPORT PROTEIN GFCE-RELATED"/>
    <property type="match status" value="1"/>
</dbReference>
<sequence>MRFQLKVVFAAFISIILVSCGGAPPIGQASDIKVINYADLPPPEARDLIASARPYLIGPFDKLSIDVFGIPEISRAELQADASGQISMPLIGVVQAAGLTPGELGKNIEAKLRGNYVRDPYVSVNLIETLSQVVTVDGQVDKPGLYPVIGRMTLMGAVATAGGTSEFAKLNNVVVFRTVNDQKFAGLYDIGAIRNGNYPDPEIYANDIVIVGDSASRRIFKDLLQAAPLLTTPLIILFQK</sequence>
<dbReference type="GO" id="GO:0015159">
    <property type="term" value="F:polysaccharide transmembrane transporter activity"/>
    <property type="evidence" value="ECO:0007669"/>
    <property type="project" value="InterPro"/>
</dbReference>
<proteinExistence type="predicted"/>
<feature type="domain" description="Soluble ligand binding" evidence="3">
    <location>
        <begin position="133"/>
        <end position="178"/>
    </location>
</feature>
<dbReference type="PANTHER" id="PTHR33619:SF3">
    <property type="entry name" value="POLYSACCHARIDE EXPORT PROTEIN GFCE-RELATED"/>
    <property type="match status" value="1"/>
</dbReference>
<evidence type="ECO:0000256" key="1">
    <source>
        <dbReference type="ARBA" id="ARBA00022729"/>
    </source>
</evidence>
<dbReference type="InterPro" id="IPR019554">
    <property type="entry name" value="Soluble_ligand-bd"/>
</dbReference>
<dbReference type="OrthoDB" id="8410640at2"/>
<reference evidence="4 5" key="1">
    <citation type="submission" date="2016-11" db="EMBL/GenBank/DDBJ databases">
        <title>Sphingorhabdus sp. LPB0140, isolated from marine environment.</title>
        <authorList>
            <person name="Kim E."/>
            <person name="Yi H."/>
        </authorList>
    </citation>
    <scope>NUCLEOTIDE SEQUENCE [LARGE SCALE GENOMIC DNA]</scope>
    <source>
        <strain evidence="4 5">LPB0140</strain>
    </source>
</reference>
<dbReference type="Pfam" id="PF02563">
    <property type="entry name" value="Poly_export"/>
    <property type="match status" value="1"/>
</dbReference>
<dbReference type="PROSITE" id="PS51257">
    <property type="entry name" value="PROKAR_LIPOPROTEIN"/>
    <property type="match status" value="1"/>
</dbReference>
<name>A0A1L3JBJ8_9SPHN</name>
<dbReference type="RefSeq" id="WP_072559149.1">
    <property type="nucleotide sequence ID" value="NZ_CP018154.1"/>
</dbReference>
<evidence type="ECO:0000259" key="3">
    <source>
        <dbReference type="Pfam" id="PF10531"/>
    </source>
</evidence>
<dbReference type="Proteomes" id="UP000242561">
    <property type="component" value="Chromosome"/>
</dbReference>
<protein>
    <submittedName>
        <fullName evidence="4">Polysaccharide export protein</fullName>
    </submittedName>
</protein>
<dbReference type="InterPro" id="IPR003715">
    <property type="entry name" value="Poly_export_N"/>
</dbReference>
<evidence type="ECO:0000313" key="5">
    <source>
        <dbReference type="Proteomes" id="UP000242561"/>
    </source>
</evidence>
<dbReference type="EMBL" id="CP018154">
    <property type="protein sequence ID" value="APG62496.1"/>
    <property type="molecule type" value="Genomic_DNA"/>
</dbReference>
<gene>
    <name evidence="4" type="ORF">LPB140_06505</name>
</gene>
<keyword evidence="5" id="KW-1185">Reference proteome</keyword>
<keyword evidence="1" id="KW-0732">Signal</keyword>
<dbReference type="STRING" id="1913578.LPB140_06505"/>
<feature type="domain" description="Polysaccharide export protein N-terminal" evidence="2">
    <location>
        <begin position="51"/>
        <end position="126"/>
    </location>
</feature>
<dbReference type="KEGG" id="sphl:LPB140_06505"/>
<accession>A0A1L3JBJ8</accession>
<evidence type="ECO:0000259" key="2">
    <source>
        <dbReference type="Pfam" id="PF02563"/>
    </source>
</evidence>